<evidence type="ECO:0000259" key="2">
    <source>
        <dbReference type="Pfam" id="PF00582"/>
    </source>
</evidence>
<dbReference type="OrthoDB" id="9804721at2"/>
<accession>A0A4U2Z7G5</accession>
<dbReference type="Pfam" id="PF00582">
    <property type="entry name" value="Usp"/>
    <property type="match status" value="2"/>
</dbReference>
<dbReference type="RefSeq" id="WP_137012875.1">
    <property type="nucleotide sequence ID" value="NZ_SZPX01000003.1"/>
</dbReference>
<dbReference type="PANTHER" id="PTHR46268:SF6">
    <property type="entry name" value="UNIVERSAL STRESS PROTEIN UP12"/>
    <property type="match status" value="1"/>
</dbReference>
<comment type="caution">
    <text evidence="3">The sequence shown here is derived from an EMBL/GenBank/DDBJ whole genome shotgun (WGS) entry which is preliminary data.</text>
</comment>
<evidence type="ECO:0000313" key="4">
    <source>
        <dbReference type="Proteomes" id="UP000309561"/>
    </source>
</evidence>
<feature type="domain" description="UspA" evidence="2">
    <location>
        <begin position="222"/>
        <end position="291"/>
    </location>
</feature>
<reference evidence="3 4" key="1">
    <citation type="submission" date="2019-04" db="EMBL/GenBank/DDBJ databases">
        <title>Sulfurimonas crateris sp. nov. a facultative anaerobic sulfur-oxidizing chemolithautotrophic bacterium isolated from a terrestrial mud vulcano.</title>
        <authorList>
            <person name="Ratnikova N.M."/>
            <person name="Slobodkin A.I."/>
            <person name="Merkel A.Y."/>
            <person name="Novikov A."/>
            <person name="Bonch-Osmolovskaya E.A."/>
            <person name="Slobodkina G.B."/>
        </authorList>
    </citation>
    <scope>NUCLEOTIDE SEQUENCE [LARGE SCALE GENOMIC DNA]</scope>
    <source>
        <strain evidence="3 4">SN118</strain>
    </source>
</reference>
<name>A0A4U2Z7G5_9BACT</name>
<dbReference type="CDD" id="cd00293">
    <property type="entry name" value="USP-like"/>
    <property type="match status" value="1"/>
</dbReference>
<dbReference type="Proteomes" id="UP000309561">
    <property type="component" value="Unassembled WGS sequence"/>
</dbReference>
<dbReference type="InterPro" id="IPR006016">
    <property type="entry name" value="UspA"/>
</dbReference>
<dbReference type="EMBL" id="SZPX01000003">
    <property type="protein sequence ID" value="TKI69954.1"/>
    <property type="molecule type" value="Genomic_DNA"/>
</dbReference>
<evidence type="ECO:0000256" key="1">
    <source>
        <dbReference type="ARBA" id="ARBA00008791"/>
    </source>
</evidence>
<feature type="domain" description="UspA" evidence="2">
    <location>
        <begin position="12"/>
        <end position="163"/>
    </location>
</feature>
<protein>
    <submittedName>
        <fullName evidence="3">Universal stress protein</fullName>
    </submittedName>
</protein>
<dbReference type="PRINTS" id="PR01438">
    <property type="entry name" value="UNVRSLSTRESS"/>
</dbReference>
<dbReference type="SUPFAM" id="SSF52402">
    <property type="entry name" value="Adenine nucleotide alpha hydrolases-like"/>
    <property type="match status" value="2"/>
</dbReference>
<gene>
    <name evidence="3" type="ORF">FCU45_04905</name>
</gene>
<comment type="similarity">
    <text evidence="1">Belongs to the universal stress protein A family.</text>
</comment>
<dbReference type="PANTHER" id="PTHR46268">
    <property type="entry name" value="STRESS RESPONSE PROTEIN NHAX"/>
    <property type="match status" value="1"/>
</dbReference>
<proteinExistence type="inferred from homology"/>
<organism evidence="3 4">
    <name type="scientific">Sulfurimonas crateris</name>
    <dbReference type="NCBI Taxonomy" id="2574727"/>
    <lineage>
        <taxon>Bacteria</taxon>
        <taxon>Pseudomonadati</taxon>
        <taxon>Campylobacterota</taxon>
        <taxon>Epsilonproteobacteria</taxon>
        <taxon>Campylobacterales</taxon>
        <taxon>Sulfurimonadaceae</taxon>
        <taxon>Sulfurimonas</taxon>
    </lineage>
</organism>
<dbReference type="Gene3D" id="3.40.50.12370">
    <property type="match status" value="1"/>
</dbReference>
<dbReference type="AlphaFoldDB" id="A0A4U2Z7G5"/>
<dbReference type="InterPro" id="IPR006015">
    <property type="entry name" value="Universal_stress_UspA"/>
</dbReference>
<evidence type="ECO:0000313" key="3">
    <source>
        <dbReference type="EMBL" id="TKI69954.1"/>
    </source>
</evidence>
<sequence>MQDIKSIEQAVFACVDGSKYSEAVCDYALHIAKQLNLTLVLLNTIEHPNASSITNLSGNLTLGERDLLLNELSDEDAQKNKESINHGKEILKELKERVTDKGYSNVVISQRHGTLYENLKELEDKLRVVIFGFSGMGHMQKEDEVGSCVENIIRDVDAPIILVNKEYTPIKSVMIAFNGESGSTKALEELSSSPMLEHDVKRYVVNINNNQNRSDELIKHAKEIIKDETLNCEFIQKSGEPLESILECIEKNSIDMLAIGSYSHGKLKTALFGSLTTKLIQNVKIPLVILK</sequence>
<keyword evidence="4" id="KW-1185">Reference proteome</keyword>